<dbReference type="SMART" id="SM00408">
    <property type="entry name" value="IGc2"/>
    <property type="match status" value="4"/>
</dbReference>
<dbReference type="Pfam" id="PF13927">
    <property type="entry name" value="Ig_3"/>
    <property type="match status" value="3"/>
</dbReference>
<evidence type="ECO:0000313" key="6">
    <source>
        <dbReference type="EMBL" id="TNN89238.1"/>
    </source>
</evidence>
<evidence type="ECO:0000259" key="5">
    <source>
        <dbReference type="PROSITE" id="PS50835"/>
    </source>
</evidence>
<dbReference type="InterPro" id="IPR052598">
    <property type="entry name" value="IgSF_CEA-related"/>
</dbReference>
<evidence type="ECO:0000256" key="3">
    <source>
        <dbReference type="ARBA" id="ARBA00023180"/>
    </source>
</evidence>
<keyword evidence="4" id="KW-0393">Immunoglobulin domain</keyword>
<name>A0A4Z2JHX9_9TELE</name>
<gene>
    <name evidence="6" type="primary">CEACAM5_0</name>
    <name evidence="6" type="ORF">EYF80_000526</name>
</gene>
<feature type="domain" description="Ig-like" evidence="5">
    <location>
        <begin position="311"/>
        <end position="390"/>
    </location>
</feature>
<keyword evidence="1" id="KW-0732">Signal</keyword>
<dbReference type="AlphaFoldDB" id="A0A4Z2JHX9"/>
<dbReference type="InterPro" id="IPR036179">
    <property type="entry name" value="Ig-like_dom_sf"/>
</dbReference>
<sequence>MNNNTLIISHVQLSDDGNYQCVAFNSVSNMTSSPYIVNIYYGPQMPTITGPRAAKTGDNATFSCHALSNPPGSYSWFFNYSQVSNMSDYVTPPLNKNMSGKYTCMVFNNITGRNSTAYRMLTVFDLQVESPMHPAIEDQFYELTCNSGPAEKVYWKKDGQAVRDGTTHSYFDNKTLTFNPLEQNDTGHYECTAVNPLWNITSLPYMLLVNFGPETPMIEGPDVAETGQYAVFHCSAMSVPTSQFSWWFNGSYVANSSVFTTDILSQSMSGEITCMASNDVTGNNATTSKMFTVIEAKGSVMIRNNTVPINNENFTLTCDVTGRYDSIFWMKDNMYFNMTDSIAEPHMSYKFENNTLHFTPVTLYNEGTYQCVAVNLAGEHKSPNYMLLVNYGPLSVTISGPDSTPGGYYVFMTCSADSRPDCDFHWFFNQSSAALKKGSVITFLAAKENEGEYTCKATNPVTNISMYQTKEYTVAAHASALRFPSQGGLMLMGLFAVSVPVLFH</sequence>
<reference evidence="6 7" key="1">
    <citation type="submission" date="2019-03" db="EMBL/GenBank/DDBJ databases">
        <title>First draft genome of Liparis tanakae, snailfish: a comprehensive survey of snailfish specific genes.</title>
        <authorList>
            <person name="Kim W."/>
            <person name="Song I."/>
            <person name="Jeong J.-H."/>
            <person name="Kim D."/>
            <person name="Kim S."/>
            <person name="Ryu S."/>
            <person name="Song J.Y."/>
            <person name="Lee S.K."/>
        </authorList>
    </citation>
    <scope>NUCLEOTIDE SEQUENCE [LARGE SCALE GENOMIC DNA]</scope>
    <source>
        <tissue evidence="6">Muscle</tissue>
    </source>
</reference>
<evidence type="ECO:0000256" key="1">
    <source>
        <dbReference type="ARBA" id="ARBA00022729"/>
    </source>
</evidence>
<dbReference type="OrthoDB" id="6159398at2759"/>
<dbReference type="PANTHER" id="PTHR44337">
    <property type="entry name" value="CARCINOEMBRYONIC ANTIGEN-RELATED CELL ADHESION MOLECULE 8"/>
    <property type="match status" value="1"/>
</dbReference>
<feature type="domain" description="Ig-like" evidence="5">
    <location>
        <begin position="393"/>
        <end position="473"/>
    </location>
</feature>
<dbReference type="InterPro" id="IPR007110">
    <property type="entry name" value="Ig-like_dom"/>
</dbReference>
<feature type="domain" description="Ig-like" evidence="5">
    <location>
        <begin position="1"/>
        <end position="37"/>
    </location>
</feature>
<dbReference type="CDD" id="cd00096">
    <property type="entry name" value="Ig"/>
    <property type="match status" value="2"/>
</dbReference>
<accession>A0A4Z2JHX9</accession>
<dbReference type="InterPro" id="IPR003599">
    <property type="entry name" value="Ig_sub"/>
</dbReference>
<dbReference type="SMART" id="SM00409">
    <property type="entry name" value="IG"/>
    <property type="match status" value="5"/>
</dbReference>
<dbReference type="Proteomes" id="UP000314294">
    <property type="component" value="Unassembled WGS sequence"/>
</dbReference>
<keyword evidence="2" id="KW-1015">Disulfide bond</keyword>
<organism evidence="6 7">
    <name type="scientific">Liparis tanakae</name>
    <name type="common">Tanaka's snailfish</name>
    <dbReference type="NCBI Taxonomy" id="230148"/>
    <lineage>
        <taxon>Eukaryota</taxon>
        <taxon>Metazoa</taxon>
        <taxon>Chordata</taxon>
        <taxon>Craniata</taxon>
        <taxon>Vertebrata</taxon>
        <taxon>Euteleostomi</taxon>
        <taxon>Actinopterygii</taxon>
        <taxon>Neopterygii</taxon>
        <taxon>Teleostei</taxon>
        <taxon>Neoteleostei</taxon>
        <taxon>Acanthomorphata</taxon>
        <taxon>Eupercaria</taxon>
        <taxon>Perciformes</taxon>
        <taxon>Cottioidei</taxon>
        <taxon>Cottales</taxon>
        <taxon>Liparidae</taxon>
        <taxon>Liparis</taxon>
    </lineage>
</organism>
<keyword evidence="7" id="KW-1185">Reference proteome</keyword>
<dbReference type="InterPro" id="IPR003598">
    <property type="entry name" value="Ig_sub2"/>
</dbReference>
<dbReference type="PANTHER" id="PTHR44337:SF20">
    <property type="entry name" value="CARCINOEMBRYONIC ANTIGEN-RELATED CELL ADHESION MOLECULE 5-RELATED"/>
    <property type="match status" value="1"/>
</dbReference>
<feature type="domain" description="Ig-like" evidence="5">
    <location>
        <begin position="149"/>
        <end position="195"/>
    </location>
</feature>
<dbReference type="InterPro" id="IPR013783">
    <property type="entry name" value="Ig-like_fold"/>
</dbReference>
<dbReference type="PROSITE" id="PS50835">
    <property type="entry name" value="IG_LIKE"/>
    <property type="match status" value="6"/>
</dbReference>
<evidence type="ECO:0000313" key="7">
    <source>
        <dbReference type="Proteomes" id="UP000314294"/>
    </source>
</evidence>
<feature type="domain" description="Ig-like" evidence="5">
    <location>
        <begin position="43"/>
        <end position="122"/>
    </location>
</feature>
<keyword evidence="3" id="KW-0325">Glycoprotein</keyword>
<dbReference type="SUPFAM" id="SSF48726">
    <property type="entry name" value="Immunoglobulin"/>
    <property type="match status" value="5"/>
</dbReference>
<evidence type="ECO:0000256" key="2">
    <source>
        <dbReference type="ARBA" id="ARBA00023157"/>
    </source>
</evidence>
<dbReference type="Gene3D" id="2.60.40.10">
    <property type="entry name" value="Immunoglobulins"/>
    <property type="match status" value="6"/>
</dbReference>
<comment type="caution">
    <text evidence="6">The sequence shown here is derived from an EMBL/GenBank/DDBJ whole genome shotgun (WGS) entry which is preliminary data.</text>
</comment>
<proteinExistence type="predicted"/>
<dbReference type="EMBL" id="SRLO01000002">
    <property type="protein sequence ID" value="TNN89238.1"/>
    <property type="molecule type" value="Genomic_DNA"/>
</dbReference>
<feature type="domain" description="Ig-like" evidence="5">
    <location>
        <begin position="213"/>
        <end position="292"/>
    </location>
</feature>
<evidence type="ECO:0000256" key="4">
    <source>
        <dbReference type="ARBA" id="ARBA00023319"/>
    </source>
</evidence>
<protein>
    <submittedName>
        <fullName evidence="6">Carcinoembryonic antigen-related cell adhesion molecule 5</fullName>
    </submittedName>
</protein>